<dbReference type="Proteomes" id="UP000041356">
    <property type="component" value="Unassembled WGS sequence"/>
</dbReference>
<name>A0A9P1VAT0_YEREN</name>
<organism evidence="1 2">
    <name type="scientific">Yersinia enterocolitica</name>
    <dbReference type="NCBI Taxonomy" id="630"/>
    <lineage>
        <taxon>Bacteria</taxon>
        <taxon>Pseudomonadati</taxon>
        <taxon>Pseudomonadota</taxon>
        <taxon>Gammaproteobacteria</taxon>
        <taxon>Enterobacterales</taxon>
        <taxon>Yersiniaceae</taxon>
        <taxon>Yersinia</taxon>
    </lineage>
</organism>
<dbReference type="RefSeq" id="WP_050132193.1">
    <property type="nucleotide sequence ID" value="NZ_CPZF01000014.1"/>
</dbReference>
<evidence type="ECO:0000313" key="1">
    <source>
        <dbReference type="EMBL" id="CNG45564.1"/>
    </source>
</evidence>
<accession>A0A9P1VAT0</accession>
<evidence type="ECO:0000313" key="2">
    <source>
        <dbReference type="Proteomes" id="UP000041356"/>
    </source>
</evidence>
<reference evidence="1 2" key="1">
    <citation type="submission" date="2015-03" db="EMBL/GenBank/DDBJ databases">
        <authorList>
            <consortium name="Pathogen Informatics"/>
            <person name="Murphy D."/>
        </authorList>
    </citation>
    <scope>NUCLEOTIDE SEQUENCE [LARGE SCALE GENOMIC DNA]</scope>
    <source>
        <strain evidence="1 2">IP27818</strain>
    </source>
</reference>
<sequence>MEMKNSGLIASGQTRAEILSQWKEKTHNAETLYIPKGFTGRYLVHIDNGKIKSNTPLTDMHFCTTLAGFAELLIRAGYTVISPDEARHA</sequence>
<gene>
    <name evidence="1" type="ORF">ERS137939_04078</name>
</gene>
<dbReference type="EMBL" id="CPZF01000014">
    <property type="protein sequence ID" value="CNG45564.1"/>
    <property type="molecule type" value="Genomic_DNA"/>
</dbReference>
<protein>
    <submittedName>
        <fullName evidence="1">Uncharacterized protein</fullName>
    </submittedName>
</protein>
<proteinExistence type="predicted"/>
<dbReference type="AlphaFoldDB" id="A0A9P1VAT0"/>
<comment type="caution">
    <text evidence="1">The sequence shown here is derived from an EMBL/GenBank/DDBJ whole genome shotgun (WGS) entry which is preliminary data.</text>
</comment>